<evidence type="ECO:0000313" key="1">
    <source>
        <dbReference type="EMBL" id="TPG61974.1"/>
    </source>
</evidence>
<dbReference type="InterPro" id="IPR010780">
    <property type="entry name" value="DUF1375"/>
</dbReference>
<reference evidence="1 2" key="1">
    <citation type="journal article" date="2019" name="Environ. Microbiol.">
        <title>Species interactions and distinct microbial communities in high Arctic permafrost affected cryosols are associated with the CH4 and CO2 gas fluxes.</title>
        <authorList>
            <person name="Altshuler I."/>
            <person name="Hamel J."/>
            <person name="Turney S."/>
            <person name="Magnuson E."/>
            <person name="Levesque R."/>
            <person name="Greer C."/>
            <person name="Whyte L.G."/>
        </authorList>
    </citation>
    <scope>NUCLEOTIDE SEQUENCE [LARGE SCALE GENOMIC DNA]</scope>
    <source>
        <strain evidence="1 2">E4</strain>
    </source>
</reference>
<organism evidence="1 2">
    <name type="scientific">Ewingella americana</name>
    <dbReference type="NCBI Taxonomy" id="41202"/>
    <lineage>
        <taxon>Bacteria</taxon>
        <taxon>Pseudomonadati</taxon>
        <taxon>Pseudomonadota</taxon>
        <taxon>Gammaproteobacteria</taxon>
        <taxon>Enterobacterales</taxon>
        <taxon>Yersiniaceae</taxon>
        <taxon>Ewingella</taxon>
    </lineage>
</organism>
<dbReference type="AlphaFoldDB" id="A0A502GJG8"/>
<protein>
    <submittedName>
        <fullName evidence="1">YceK/YidQ family lipoprotein</fullName>
    </submittedName>
</protein>
<comment type="caution">
    <text evidence="1">The sequence shown here is derived from an EMBL/GenBank/DDBJ whole genome shotgun (WGS) entry which is preliminary data.</text>
</comment>
<proteinExistence type="predicted"/>
<accession>A0A502GJG8</accession>
<name>A0A502GJG8_9GAMM</name>
<dbReference type="PROSITE" id="PS51257">
    <property type="entry name" value="PROKAR_LIPOPROTEIN"/>
    <property type="match status" value="1"/>
</dbReference>
<dbReference type="Pfam" id="PF07119">
    <property type="entry name" value="DUF1375"/>
    <property type="match status" value="1"/>
</dbReference>
<dbReference type="OrthoDB" id="6504878at2"/>
<dbReference type="RefSeq" id="WP_140472553.1">
    <property type="nucleotide sequence ID" value="NZ_RCZD01000005.1"/>
</dbReference>
<gene>
    <name evidence="1" type="ORF">EAH77_11030</name>
</gene>
<dbReference type="Proteomes" id="UP000317663">
    <property type="component" value="Unassembled WGS sequence"/>
</dbReference>
<evidence type="ECO:0000313" key="2">
    <source>
        <dbReference type="Proteomes" id="UP000317663"/>
    </source>
</evidence>
<keyword evidence="2" id="KW-1185">Reference proteome</keyword>
<keyword evidence="1" id="KW-0449">Lipoprotein</keyword>
<sequence>MKKLILIALVCSSLTGCFSLGEHIDNRGCPEDYYQGTQKAAELGMWVYLPWLDVPFSAVMDTVLLPVDAICHL</sequence>
<dbReference type="EMBL" id="RCZD01000005">
    <property type="protein sequence ID" value="TPG61974.1"/>
    <property type="molecule type" value="Genomic_DNA"/>
</dbReference>